<evidence type="ECO:0000313" key="1">
    <source>
        <dbReference type="EMBL" id="MBX36584.1"/>
    </source>
</evidence>
<proteinExistence type="predicted"/>
<accession>A0A2P2N286</accession>
<reference evidence="1" key="1">
    <citation type="submission" date="2018-02" db="EMBL/GenBank/DDBJ databases">
        <title>Rhizophora mucronata_Transcriptome.</title>
        <authorList>
            <person name="Meera S.P."/>
            <person name="Sreeshan A."/>
            <person name="Augustine A."/>
        </authorList>
    </citation>
    <scope>NUCLEOTIDE SEQUENCE</scope>
    <source>
        <tissue evidence="1">Leaf</tissue>
    </source>
</reference>
<name>A0A2P2N286_RHIMU</name>
<dbReference type="EMBL" id="GGEC01056100">
    <property type="protein sequence ID" value="MBX36584.1"/>
    <property type="molecule type" value="Transcribed_RNA"/>
</dbReference>
<sequence length="67" mass="8114">MQTLCHISFQGLILKTFKRQKYLHQQNKKKIKFLNRGIVQISWNKLYLYIPSPPNQKKRHSNIYLKA</sequence>
<organism evidence="1">
    <name type="scientific">Rhizophora mucronata</name>
    <name type="common">Asiatic mangrove</name>
    <dbReference type="NCBI Taxonomy" id="61149"/>
    <lineage>
        <taxon>Eukaryota</taxon>
        <taxon>Viridiplantae</taxon>
        <taxon>Streptophyta</taxon>
        <taxon>Embryophyta</taxon>
        <taxon>Tracheophyta</taxon>
        <taxon>Spermatophyta</taxon>
        <taxon>Magnoliopsida</taxon>
        <taxon>eudicotyledons</taxon>
        <taxon>Gunneridae</taxon>
        <taxon>Pentapetalae</taxon>
        <taxon>rosids</taxon>
        <taxon>fabids</taxon>
        <taxon>Malpighiales</taxon>
        <taxon>Rhizophoraceae</taxon>
        <taxon>Rhizophora</taxon>
    </lineage>
</organism>
<dbReference type="AlphaFoldDB" id="A0A2P2N286"/>
<protein>
    <submittedName>
        <fullName evidence="1">Uncharacterized protein</fullName>
    </submittedName>
</protein>